<dbReference type="AlphaFoldDB" id="A0AAW2HP17"/>
<organism evidence="3">
    <name type="scientific">Menopon gallinae</name>
    <name type="common">poultry shaft louse</name>
    <dbReference type="NCBI Taxonomy" id="328185"/>
    <lineage>
        <taxon>Eukaryota</taxon>
        <taxon>Metazoa</taxon>
        <taxon>Ecdysozoa</taxon>
        <taxon>Arthropoda</taxon>
        <taxon>Hexapoda</taxon>
        <taxon>Insecta</taxon>
        <taxon>Pterygota</taxon>
        <taxon>Neoptera</taxon>
        <taxon>Paraneoptera</taxon>
        <taxon>Psocodea</taxon>
        <taxon>Troctomorpha</taxon>
        <taxon>Phthiraptera</taxon>
        <taxon>Amblycera</taxon>
        <taxon>Menoponidae</taxon>
        <taxon>Menopon</taxon>
    </lineage>
</organism>
<dbReference type="PANTHER" id="PTHR23300">
    <property type="entry name" value="METHANETHIOL OXIDASE"/>
    <property type="match status" value="1"/>
</dbReference>
<dbReference type="EMBL" id="JARGDH010000004">
    <property type="protein sequence ID" value="KAL0271546.1"/>
    <property type="molecule type" value="Genomic_DNA"/>
</dbReference>
<evidence type="ECO:0000313" key="3">
    <source>
        <dbReference type="EMBL" id="KAL0271546.1"/>
    </source>
</evidence>
<name>A0AAW2HP17_9NEOP</name>
<evidence type="ECO:0000256" key="1">
    <source>
        <dbReference type="ARBA" id="ARBA00005606"/>
    </source>
</evidence>
<evidence type="ECO:0008006" key="4">
    <source>
        <dbReference type="Google" id="ProtNLM"/>
    </source>
</evidence>
<dbReference type="PANTHER" id="PTHR23300:SF0">
    <property type="entry name" value="METHANETHIOL OXIDASE"/>
    <property type="match status" value="1"/>
</dbReference>
<comment type="caution">
    <text evidence="3">The sequence shown here is derived from an EMBL/GenBank/DDBJ whole genome shotgun (WGS) entry which is preliminary data.</text>
</comment>
<reference evidence="3" key="1">
    <citation type="journal article" date="2024" name="Gigascience">
        <title>Chromosome-level genome of the poultry shaft louse Menopon gallinae provides insight into the host-switching and adaptive evolution of parasitic lice.</title>
        <authorList>
            <person name="Xu Y."/>
            <person name="Ma L."/>
            <person name="Liu S."/>
            <person name="Liang Y."/>
            <person name="Liu Q."/>
            <person name="He Z."/>
            <person name="Tian L."/>
            <person name="Duan Y."/>
            <person name="Cai W."/>
            <person name="Li H."/>
            <person name="Song F."/>
        </authorList>
    </citation>
    <scope>NUCLEOTIDE SEQUENCE</scope>
    <source>
        <strain evidence="3">Cailab_2023a</strain>
    </source>
</reference>
<sequence length="477" mass="53317">MTKSECCHGPGYPTPLAAMSGPREKLLYVPCIQTQPEIRKKPDYLATVDVDPGSPTYCQVISRCYMRDIGDEIHHSGWNSCSSCHGDPRKKRDKLFLPCLLSDNIYVIDVGTDPKCPRLQKVIEGSSLRALNCATPHTSHCLSNGDVMISVIGDRHGGGKGEFILVDSEKLELKGTWAGKGNEAKFGYDFWYQPYWDVMVSSEWGAPRSFKHGLIPDHVTDRQEYGRSLNFFSWKQPKLLQTVDLGEEGTAPLEIRFLHNPKASEGFVGCAVHANIFRFFRKDDGTWAAEKAIDVPAKTVTGWLFPQVEGMITDIIISLDDRYLYFSNFLHGDVRQYDISVPSKPKLVGQLFLGGVLVDDGPVKVVEDKELQAQPKPVFIKGRRLYGSPQMLQLSLDGKRLYVTTSLFSPWDKQLYPDMVKAGTTLIKVDVDTENGGLKLDENFLVDFGKEPDGPVLAHEMRYPGGDCTSDIWLASE</sequence>
<accession>A0AAW2HP17</accession>
<dbReference type="GO" id="GO:0008430">
    <property type="term" value="F:selenium binding"/>
    <property type="evidence" value="ECO:0007669"/>
    <property type="project" value="InterPro"/>
</dbReference>
<dbReference type="Pfam" id="PF05694">
    <property type="entry name" value="SBP56"/>
    <property type="match status" value="1"/>
</dbReference>
<gene>
    <name evidence="3" type="ORF">PYX00_008605</name>
</gene>
<dbReference type="InterPro" id="IPR008826">
    <property type="entry name" value="Se-bd"/>
</dbReference>
<proteinExistence type="inferred from homology"/>
<comment type="similarity">
    <text evidence="1">Belongs to the selenium-binding protein family.</text>
</comment>
<keyword evidence="2" id="KW-0711">Selenium</keyword>
<protein>
    <recommendedName>
        <fullName evidence="4">Methanethiol oxidase</fullName>
    </recommendedName>
</protein>
<evidence type="ECO:0000256" key="2">
    <source>
        <dbReference type="ARBA" id="ARBA00023266"/>
    </source>
</evidence>
<dbReference type="SUPFAM" id="SSF75011">
    <property type="entry name" value="3-carboxy-cis,cis-mucoante lactonizing enzyme"/>
    <property type="match status" value="1"/>
</dbReference>